<dbReference type="Pfam" id="PF00440">
    <property type="entry name" value="TetR_N"/>
    <property type="match status" value="1"/>
</dbReference>
<dbReference type="InterPro" id="IPR001647">
    <property type="entry name" value="HTH_TetR"/>
</dbReference>
<name>A0ABY0V6G9_9ACTO</name>
<dbReference type="SUPFAM" id="SSF48498">
    <property type="entry name" value="Tetracyclin repressor-like, C-terminal domain"/>
    <property type="match status" value="1"/>
</dbReference>
<evidence type="ECO:0000313" key="5">
    <source>
        <dbReference type="Proteomes" id="UP000198976"/>
    </source>
</evidence>
<evidence type="ECO:0000259" key="3">
    <source>
        <dbReference type="Pfam" id="PF17920"/>
    </source>
</evidence>
<dbReference type="SUPFAM" id="SSF46689">
    <property type="entry name" value="Homeodomain-like"/>
    <property type="match status" value="1"/>
</dbReference>
<dbReference type="InterPro" id="IPR036271">
    <property type="entry name" value="Tet_transcr_reg_TetR-rel_C_sf"/>
</dbReference>
<feature type="domain" description="HTH tetR-type" evidence="2">
    <location>
        <begin position="9"/>
        <end position="45"/>
    </location>
</feature>
<dbReference type="EMBL" id="LT629792">
    <property type="protein sequence ID" value="SDT90417.1"/>
    <property type="molecule type" value="Genomic_DNA"/>
</dbReference>
<sequence>MREIIRRIAEEEFIANGYDGITTRHIAARANCDPAMVNYYFDSKQRFRSYVHSSIIPDITDFIHQHVCGTDAPPLSPATRTAIAREIECVMSTLYGVATMRYIVQLEPLASMSEQALIDEFAPIAQRRLDTVVELVRSPRSR</sequence>
<organism evidence="4 5">
    <name type="scientific">Schaalia radingae</name>
    <dbReference type="NCBI Taxonomy" id="131110"/>
    <lineage>
        <taxon>Bacteria</taxon>
        <taxon>Bacillati</taxon>
        <taxon>Actinomycetota</taxon>
        <taxon>Actinomycetes</taxon>
        <taxon>Actinomycetales</taxon>
        <taxon>Actinomycetaceae</taxon>
        <taxon>Schaalia</taxon>
    </lineage>
</organism>
<reference evidence="4 5" key="1">
    <citation type="submission" date="2016-10" db="EMBL/GenBank/DDBJ databases">
        <authorList>
            <person name="Varghese N."/>
            <person name="Submissions S."/>
        </authorList>
    </citation>
    <scope>NUCLEOTIDE SEQUENCE [LARGE SCALE GENOMIC DNA]</scope>
    <source>
        <strain evidence="4 5">DSM 9169</strain>
    </source>
</reference>
<dbReference type="InterPro" id="IPR041678">
    <property type="entry name" value="TetR_C_16"/>
</dbReference>
<dbReference type="Pfam" id="PF17920">
    <property type="entry name" value="TetR_C_16"/>
    <property type="match status" value="1"/>
</dbReference>
<dbReference type="RefSeq" id="WP_092648437.1">
    <property type="nucleotide sequence ID" value="NZ_LT629792.1"/>
</dbReference>
<evidence type="ECO:0000313" key="4">
    <source>
        <dbReference type="EMBL" id="SDT90417.1"/>
    </source>
</evidence>
<dbReference type="Gene3D" id="1.10.10.60">
    <property type="entry name" value="Homeodomain-like"/>
    <property type="match status" value="1"/>
</dbReference>
<evidence type="ECO:0000256" key="1">
    <source>
        <dbReference type="ARBA" id="ARBA00023125"/>
    </source>
</evidence>
<dbReference type="Gene3D" id="1.10.357.10">
    <property type="entry name" value="Tetracycline Repressor, domain 2"/>
    <property type="match status" value="1"/>
</dbReference>
<feature type="domain" description="Tetracyclin repressor-like C-terminal" evidence="3">
    <location>
        <begin position="71"/>
        <end position="128"/>
    </location>
</feature>
<accession>A0ABY0V6G9</accession>
<keyword evidence="5" id="KW-1185">Reference proteome</keyword>
<keyword evidence="1" id="KW-0238">DNA-binding</keyword>
<evidence type="ECO:0000259" key="2">
    <source>
        <dbReference type="Pfam" id="PF00440"/>
    </source>
</evidence>
<dbReference type="InterPro" id="IPR009057">
    <property type="entry name" value="Homeodomain-like_sf"/>
</dbReference>
<proteinExistence type="predicted"/>
<dbReference type="Proteomes" id="UP000198976">
    <property type="component" value="Chromosome I"/>
</dbReference>
<gene>
    <name evidence="4" type="ORF">SAMN04489714_0743</name>
</gene>
<protein>
    <submittedName>
        <fullName evidence="4">Regulatory protein, tetR family</fullName>
    </submittedName>
</protein>